<feature type="transmembrane region" description="Helical" evidence="6">
    <location>
        <begin position="823"/>
        <end position="842"/>
    </location>
</feature>
<sequence>MSSPPPSPRPDLSSTVTASKDKTRVQQEQQSRRSSSVFESFKNHLRRRSQLPGSTNDDGQTTSNQQTSPSVAPRSSIGHSQQRRMSSWAVFEAVMGQESFSRSMSDDQTNKPGHSPHHHQPNLDRSTGAVHRLSLASTSSSAFRVTSQRPSNPILRSEPSIDSPPPTSFLTSLASVVTWLLPDSFRSQFRVILKCSIAYLIASLFSFYDPLSDLLVLPFGLDGPFSGAHVIATIVTYYRPANTIGGMMQANHFAFWGLVWLIVLVVGSTLTSVVIENRTISHAIVLVVFVGFGYGTAAWVKQKSPVFSSTCSMIILISAVIITREGSIHYGYLDFKKTLIYSEIVVIGMLISNLTCIGFWRGSATGQLQNNINSTIESFTTLIGMLTKTFLLDETIYADQEGLKKAIDKHLASFTSLKQSLDAASYDFFEPKIQRSQSSYKELVDSMNRLAQHLAGLRSGCGLQHEIMEAARVKKGCDHPDSQSIRSGISSSSDFEPTKQVFVAFCESIGPELKTLMAIGVACLHEIRTPSENLPLSGIAEEGGCNSVDQIMRMRSQLTISLQAFEESHSLAMRKLYFDYCKRSNANIERVPSSDCLSHYQISPPNEGIFVICFFLFNMEEFMKELCHLLDLFAEIREDEEAIAYESQIRRRKYWNKVKSLCCWRKSHTSYYKPKPKPKPRRQRPKLTAVLPLDPKKISPIPVSQSSSKKKSGEQNLTLLSGYRAKFKRAIYDFFEGLNDPDVKIAIKVGAGAALLMLPAFLDVTRPLFHQYRGQWAVITYMIVTASTLGQTNFLVVTRTLGTLAGSIVALIAYHIFWEDPVALPLVGFLYSIPCYWLVVCFPRFAPTGRFLLLTYNLVCVYSYNVRDDNVHILVTAYRRVMCVLFGVFFGWVVNNYIWPYKARRELRKCLSEFLLECAFLYTYVVKRYSSSADEPERDDEPEGNIVAGGTAANDEDAPLLNQNFKTENDRIKAKLETTEFSNMELFLQVKLNRLFNLLSATQHEPRLKGPFPTERYRTMLNGCQSLLDTIHSLGSVTSRKDWFKSMRKEFLLPVKAEHKDMVGNLLLYFGLLSTSIELKSPLPPYLPPANQARQRLFNKIKKLTVETPDGSAIDAKTPRSNAINDNKDQHKDNQDKENDYFLLLFAFLVALKKIVKELELIGVEAQSLFGIIGGSNNLNEFEQIFV</sequence>
<dbReference type="InterPro" id="IPR018820">
    <property type="entry name" value="BRE4-related_DUF2421"/>
</dbReference>
<feature type="transmembrane region" description="Helical" evidence="6">
    <location>
        <begin position="339"/>
        <end position="360"/>
    </location>
</feature>
<feature type="transmembrane region" description="Helical" evidence="6">
    <location>
        <begin position="877"/>
        <end position="899"/>
    </location>
</feature>
<feature type="region of interest" description="Disordered" evidence="5">
    <location>
        <begin position="137"/>
        <end position="163"/>
    </location>
</feature>
<dbReference type="PANTHER" id="PTHR47804">
    <property type="entry name" value="60S RIBOSOMAL PROTEIN L19"/>
    <property type="match status" value="1"/>
</dbReference>
<evidence type="ECO:0000256" key="1">
    <source>
        <dbReference type="ARBA" id="ARBA00004141"/>
    </source>
</evidence>
<feature type="transmembrane region" description="Helical" evidence="6">
    <location>
        <begin position="849"/>
        <end position="865"/>
    </location>
</feature>
<keyword evidence="10" id="KW-1185">Reference proteome</keyword>
<dbReference type="EMBL" id="CALTRL010000121">
    <property type="protein sequence ID" value="CAH7666562.1"/>
    <property type="molecule type" value="Genomic_DNA"/>
</dbReference>
<protein>
    <submittedName>
        <fullName evidence="9">Fusaric acid resistance protein-like-domain-containing protein</fullName>
    </submittedName>
</protein>
<feature type="region of interest" description="Disordered" evidence="5">
    <location>
        <begin position="933"/>
        <end position="960"/>
    </location>
</feature>
<feature type="compositionally biased region" description="Polar residues" evidence="5">
    <location>
        <begin position="51"/>
        <end position="70"/>
    </location>
</feature>
<dbReference type="InterPro" id="IPR049453">
    <property type="entry name" value="Memb_transporter_dom"/>
</dbReference>
<evidence type="ECO:0000256" key="2">
    <source>
        <dbReference type="ARBA" id="ARBA00022692"/>
    </source>
</evidence>
<evidence type="ECO:0000256" key="3">
    <source>
        <dbReference type="ARBA" id="ARBA00022989"/>
    </source>
</evidence>
<reference evidence="9" key="1">
    <citation type="submission" date="2022-06" db="EMBL/GenBank/DDBJ databases">
        <authorList>
            <consortium name="SYNGENTA / RWTH Aachen University"/>
        </authorList>
    </citation>
    <scope>NUCLEOTIDE SEQUENCE</scope>
</reference>
<feature type="region of interest" description="Disordered" evidence="5">
    <location>
        <begin position="1111"/>
        <end position="1133"/>
    </location>
</feature>
<dbReference type="GO" id="GO:0016020">
    <property type="term" value="C:membrane"/>
    <property type="evidence" value="ECO:0007669"/>
    <property type="project" value="UniProtKB-SubCell"/>
</dbReference>
<accession>A0AAV0AER2</accession>
<dbReference type="Pfam" id="PF10334">
    <property type="entry name" value="BRE4"/>
    <property type="match status" value="1"/>
</dbReference>
<evidence type="ECO:0000313" key="10">
    <source>
        <dbReference type="Proteomes" id="UP001153365"/>
    </source>
</evidence>
<comment type="caution">
    <text evidence="9">The sequence shown here is derived from an EMBL/GenBank/DDBJ whole genome shotgun (WGS) entry which is preliminary data.</text>
</comment>
<keyword evidence="2 6" id="KW-0812">Transmembrane</keyword>
<keyword evidence="4 6" id="KW-0472">Membrane</keyword>
<feature type="transmembrane region" description="Helical" evidence="6">
    <location>
        <begin position="797"/>
        <end position="817"/>
    </location>
</feature>
<comment type="subcellular location">
    <subcellularLocation>
        <location evidence="1">Membrane</location>
        <topology evidence="1">Multi-pass membrane protein</topology>
    </subcellularLocation>
</comment>
<feature type="transmembrane region" description="Helical" evidence="6">
    <location>
        <begin position="312"/>
        <end position="333"/>
    </location>
</feature>
<feature type="compositionally biased region" description="Acidic residues" evidence="5">
    <location>
        <begin position="934"/>
        <end position="943"/>
    </location>
</feature>
<dbReference type="PANTHER" id="PTHR47804:SF1">
    <property type="entry name" value="DUF2421 DOMAIN-CONTAINING PROTEIN"/>
    <property type="match status" value="1"/>
</dbReference>
<keyword evidence="3 6" id="KW-1133">Transmembrane helix</keyword>
<feature type="domain" description="DUF2421" evidence="7">
    <location>
        <begin position="900"/>
        <end position="1095"/>
    </location>
</feature>
<feature type="domain" description="Integral membrane bound transporter" evidence="8">
    <location>
        <begin position="768"/>
        <end position="894"/>
    </location>
</feature>
<feature type="region of interest" description="Disordered" evidence="5">
    <location>
        <begin position="99"/>
        <end position="125"/>
    </location>
</feature>
<dbReference type="InterPro" id="IPR052430">
    <property type="entry name" value="IVT-Associated"/>
</dbReference>
<evidence type="ECO:0000256" key="4">
    <source>
        <dbReference type="ARBA" id="ARBA00023136"/>
    </source>
</evidence>
<feature type="transmembrane region" description="Helical" evidence="6">
    <location>
        <begin position="280"/>
        <end position="300"/>
    </location>
</feature>
<feature type="compositionally biased region" description="Polar residues" evidence="5">
    <location>
        <begin position="137"/>
        <end position="151"/>
    </location>
</feature>
<feature type="transmembrane region" description="Helical" evidence="6">
    <location>
        <begin position="250"/>
        <end position="274"/>
    </location>
</feature>
<feature type="compositionally biased region" description="Low complexity" evidence="5">
    <location>
        <begin position="26"/>
        <end position="40"/>
    </location>
</feature>
<dbReference type="Proteomes" id="UP001153365">
    <property type="component" value="Unassembled WGS sequence"/>
</dbReference>
<gene>
    <name evidence="9" type="ORF">PPACK8108_LOCUS923</name>
</gene>
<feature type="region of interest" description="Disordered" evidence="5">
    <location>
        <begin position="1"/>
        <end position="84"/>
    </location>
</feature>
<dbReference type="Pfam" id="PF13515">
    <property type="entry name" value="FUSC_2"/>
    <property type="match status" value="1"/>
</dbReference>
<evidence type="ECO:0000256" key="6">
    <source>
        <dbReference type="SAM" id="Phobius"/>
    </source>
</evidence>
<evidence type="ECO:0000259" key="8">
    <source>
        <dbReference type="Pfam" id="PF13515"/>
    </source>
</evidence>
<name>A0AAV0AER2_PHAPC</name>
<organism evidence="9 10">
    <name type="scientific">Phakopsora pachyrhizi</name>
    <name type="common">Asian soybean rust disease fungus</name>
    <dbReference type="NCBI Taxonomy" id="170000"/>
    <lineage>
        <taxon>Eukaryota</taxon>
        <taxon>Fungi</taxon>
        <taxon>Dikarya</taxon>
        <taxon>Basidiomycota</taxon>
        <taxon>Pucciniomycotina</taxon>
        <taxon>Pucciniomycetes</taxon>
        <taxon>Pucciniales</taxon>
        <taxon>Phakopsoraceae</taxon>
        <taxon>Phakopsora</taxon>
    </lineage>
</organism>
<evidence type="ECO:0000313" key="9">
    <source>
        <dbReference type="EMBL" id="CAH7666562.1"/>
    </source>
</evidence>
<feature type="transmembrane region" description="Helical" evidence="6">
    <location>
        <begin position="214"/>
        <end position="238"/>
    </location>
</feature>
<evidence type="ECO:0000259" key="7">
    <source>
        <dbReference type="Pfam" id="PF10334"/>
    </source>
</evidence>
<evidence type="ECO:0000256" key="5">
    <source>
        <dbReference type="SAM" id="MobiDB-lite"/>
    </source>
</evidence>
<dbReference type="AlphaFoldDB" id="A0AAV0AER2"/>
<proteinExistence type="predicted"/>